<feature type="signal peptide" evidence="1">
    <location>
        <begin position="1"/>
        <end position="23"/>
    </location>
</feature>
<dbReference type="Gene3D" id="3.40.190.10">
    <property type="entry name" value="Periplasmic binding protein-like II"/>
    <property type="match status" value="2"/>
</dbReference>
<dbReference type="RefSeq" id="WP_093504828.1">
    <property type="nucleotide sequence ID" value="NZ_BSSG01000005.1"/>
</dbReference>
<dbReference type="EMBL" id="FOMO01000005">
    <property type="protein sequence ID" value="SFD91689.1"/>
    <property type="molecule type" value="Genomic_DNA"/>
</dbReference>
<keyword evidence="1" id="KW-0732">Signal</keyword>
<dbReference type="SUPFAM" id="SSF53850">
    <property type="entry name" value="Periplasmic binding protein-like II"/>
    <property type="match status" value="1"/>
</dbReference>
<organism evidence="2 3">
    <name type="scientific">Pseudomonas straminea</name>
    <dbReference type="NCBI Taxonomy" id="47882"/>
    <lineage>
        <taxon>Bacteria</taxon>
        <taxon>Pseudomonadati</taxon>
        <taxon>Pseudomonadota</taxon>
        <taxon>Gammaproteobacteria</taxon>
        <taxon>Pseudomonadales</taxon>
        <taxon>Pseudomonadaceae</taxon>
        <taxon>Phytopseudomonas</taxon>
    </lineage>
</organism>
<gene>
    <name evidence="2" type="ORF">SAMN05216372_105327</name>
</gene>
<accession>A0A1I1W9K5</accession>
<feature type="chain" id="PRO_5017333572" evidence="1">
    <location>
        <begin position="24"/>
        <end position="258"/>
    </location>
</feature>
<proteinExistence type="predicted"/>
<sequence length="258" mass="28439">MAHFRHIGGLLVLMCALSGPLAAQEEPLNVYVGQGQMPFADGVAKGSGLFGELMRELCTRTAQQCVFRSVPWRRVLSEAEGDPHGIVLNLGRTPERENGFVWLLDVLPTPYVLVSLDRTFDNLNDALRAGPVAVMAGTPRADELKRIQSGDQRVVEVTDPLQAAELLRSGRVVAWYEIDLRAFYLWREMNAQAPLLAGKPLSSTRSHIAGSLKLEGAEALSQKMTAAFEDMHRDGSWQRILVSYLGLERSRALLSGGW</sequence>
<dbReference type="Proteomes" id="UP000243950">
    <property type="component" value="Unassembled WGS sequence"/>
</dbReference>
<evidence type="ECO:0000313" key="2">
    <source>
        <dbReference type="EMBL" id="SFD91689.1"/>
    </source>
</evidence>
<dbReference type="AlphaFoldDB" id="A0A1I1W9K5"/>
<keyword evidence="3" id="KW-1185">Reference proteome</keyword>
<name>A0A1I1W9K5_PSEOC</name>
<evidence type="ECO:0000313" key="3">
    <source>
        <dbReference type="Proteomes" id="UP000243950"/>
    </source>
</evidence>
<reference evidence="3" key="1">
    <citation type="submission" date="2016-10" db="EMBL/GenBank/DDBJ databases">
        <authorList>
            <person name="Varghese N."/>
            <person name="Submissions S."/>
        </authorList>
    </citation>
    <scope>NUCLEOTIDE SEQUENCE [LARGE SCALE GENOMIC DNA]</scope>
    <source>
        <strain evidence="3">JCM 2783</strain>
    </source>
</reference>
<evidence type="ECO:0000256" key="1">
    <source>
        <dbReference type="SAM" id="SignalP"/>
    </source>
</evidence>
<protein>
    <submittedName>
        <fullName evidence="2">Polar amino acid transport system substrate-binding protein</fullName>
    </submittedName>
</protein>